<dbReference type="Gene3D" id="3.30.300.30">
    <property type="match status" value="1"/>
</dbReference>
<feature type="domain" description="AMP-binding enzyme C-terminal" evidence="2">
    <location>
        <begin position="432"/>
        <end position="507"/>
    </location>
</feature>
<evidence type="ECO:0000259" key="2">
    <source>
        <dbReference type="Pfam" id="PF13193"/>
    </source>
</evidence>
<accession>A0ABY9IH51</accession>
<dbReference type="Gene3D" id="3.40.50.12780">
    <property type="entry name" value="N-terminal domain of ligase-like"/>
    <property type="match status" value="1"/>
</dbReference>
<evidence type="ECO:0000259" key="1">
    <source>
        <dbReference type="Pfam" id="PF00501"/>
    </source>
</evidence>
<organism evidence="3 4">
    <name type="scientific">Streptomyces poriferorum</name>
    <dbReference type="NCBI Taxonomy" id="2798799"/>
    <lineage>
        <taxon>Bacteria</taxon>
        <taxon>Bacillati</taxon>
        <taxon>Actinomycetota</taxon>
        <taxon>Actinomycetes</taxon>
        <taxon>Kitasatosporales</taxon>
        <taxon>Streptomycetaceae</taxon>
        <taxon>Streptomyces</taxon>
    </lineage>
</organism>
<dbReference type="Pfam" id="PF13193">
    <property type="entry name" value="AMP-binding_C"/>
    <property type="match status" value="1"/>
</dbReference>
<dbReference type="InterPro" id="IPR050237">
    <property type="entry name" value="ATP-dep_AMP-bd_enzyme"/>
</dbReference>
<dbReference type="PROSITE" id="PS00455">
    <property type="entry name" value="AMP_BINDING"/>
    <property type="match status" value="1"/>
</dbReference>
<evidence type="ECO:0000313" key="3">
    <source>
        <dbReference type="EMBL" id="WLQ54543.1"/>
    </source>
</evidence>
<dbReference type="InterPro" id="IPR025110">
    <property type="entry name" value="AMP-bd_C"/>
</dbReference>
<dbReference type="InterPro" id="IPR045851">
    <property type="entry name" value="AMP-bd_C_sf"/>
</dbReference>
<sequence>MLNLATLLENSARTVRDRTALVLGVQRTTYAELDAAARRVAGLLHSRGIGPGDKVALSCPNIAWFPVVYYGILKAGAVVVPLNVLLKGREIAYHLADSGARAYFCFEGGADLPMGEEGWSGFHATAGCEDFFLMTAAPTGHSPIEGAETLTSALAGRSADFETVATEPGDTAVILYTSGTTGQPKGAELSHSNLMLNVLTCHKLFGEAEHDVHLIALPLFHSFGQVVQMNAGIASQATLVLLPRFDAPSALALMQRHAVTFFGGVPTMYWALLEAEAPDVDPACISANLRLAVSGGSALPVEIHRRFSKRFGVTVMEGYGLSETSPVATFVPRGEQVRPGSIGRPVWGVEVDLVDKDWAPVQGADAIGEIVVRGHNVMKGYHNRPEATAEVMRDGWFRTGDLARRDADGWFSIVDRAKDMILRGGFNVYPREIEEVLLTHPSVSMAAVIGVPHERHGEEVKACVVRAQGATLTEDELIAWCKQKMAGYKYPRIVEFLGALPTNATGKILKRELRDVDGHTPGSGR</sequence>
<dbReference type="CDD" id="cd05936">
    <property type="entry name" value="FC-FACS_FadD_like"/>
    <property type="match status" value="1"/>
</dbReference>
<dbReference type="Proteomes" id="UP001235744">
    <property type="component" value="Chromosome"/>
</dbReference>
<dbReference type="InterPro" id="IPR000873">
    <property type="entry name" value="AMP-dep_synth/lig_dom"/>
</dbReference>
<dbReference type="PANTHER" id="PTHR43767">
    <property type="entry name" value="LONG-CHAIN-FATTY-ACID--COA LIGASE"/>
    <property type="match status" value="1"/>
</dbReference>
<dbReference type="InterPro" id="IPR042099">
    <property type="entry name" value="ANL_N_sf"/>
</dbReference>
<dbReference type="EMBL" id="CP120988">
    <property type="protein sequence ID" value="WLQ54543.1"/>
    <property type="molecule type" value="Genomic_DNA"/>
</dbReference>
<keyword evidence="4" id="KW-1185">Reference proteome</keyword>
<keyword evidence="3" id="KW-0436">Ligase</keyword>
<dbReference type="GO" id="GO:0016874">
    <property type="term" value="F:ligase activity"/>
    <property type="evidence" value="ECO:0007669"/>
    <property type="project" value="UniProtKB-KW"/>
</dbReference>
<dbReference type="RefSeq" id="WP_306105707.1">
    <property type="nucleotide sequence ID" value="NZ_CP120988.1"/>
</dbReference>
<dbReference type="Pfam" id="PF00501">
    <property type="entry name" value="AMP-binding"/>
    <property type="match status" value="1"/>
</dbReference>
<name>A0ABY9IH51_9ACTN</name>
<feature type="domain" description="AMP-dependent synthetase/ligase" evidence="1">
    <location>
        <begin position="9"/>
        <end position="382"/>
    </location>
</feature>
<dbReference type="PANTHER" id="PTHR43767:SF12">
    <property type="entry name" value="AMP-DEPENDENT SYNTHETASE AND LIGASE"/>
    <property type="match status" value="1"/>
</dbReference>
<proteinExistence type="predicted"/>
<dbReference type="SUPFAM" id="SSF56801">
    <property type="entry name" value="Acetyl-CoA synthetase-like"/>
    <property type="match status" value="1"/>
</dbReference>
<gene>
    <name evidence="3" type="ORF">P8A19_03385</name>
</gene>
<dbReference type="InterPro" id="IPR020845">
    <property type="entry name" value="AMP-binding_CS"/>
</dbReference>
<protein>
    <submittedName>
        <fullName evidence="3">Long-chain fatty acid--CoA ligase</fullName>
    </submittedName>
</protein>
<reference evidence="3 4" key="1">
    <citation type="submission" date="2023-03" db="EMBL/GenBank/DDBJ databases">
        <title>Isolation and description of six Streptomyces strains from soil environments, able to metabolize different microbial glucans.</title>
        <authorList>
            <person name="Widen T."/>
            <person name="Larsbrink J."/>
        </authorList>
    </citation>
    <scope>NUCLEOTIDE SEQUENCE [LARGE SCALE GENOMIC DNA]</scope>
    <source>
        <strain evidence="3 4">Alt2</strain>
    </source>
</reference>
<evidence type="ECO:0000313" key="4">
    <source>
        <dbReference type="Proteomes" id="UP001235744"/>
    </source>
</evidence>